<evidence type="ECO:0000256" key="8">
    <source>
        <dbReference type="ARBA" id="ARBA00023268"/>
    </source>
</evidence>
<dbReference type="GO" id="GO:0006526">
    <property type="term" value="P:L-arginine biosynthetic process"/>
    <property type="evidence" value="ECO:0007669"/>
    <property type="project" value="UniProtKB-UniRule"/>
</dbReference>
<dbReference type="Proteomes" id="UP001142648">
    <property type="component" value="Unassembled WGS sequence"/>
</dbReference>
<evidence type="ECO:0000256" key="1">
    <source>
        <dbReference type="ARBA" id="ARBA00004496"/>
    </source>
</evidence>
<dbReference type="Gene3D" id="3.10.20.340">
    <property type="entry name" value="ArgJ beta chain, C-terminal domain"/>
    <property type="match status" value="1"/>
</dbReference>
<protein>
    <recommendedName>
        <fullName evidence="10">Arginine biosynthesis bifunctional protein ArgJ</fullName>
    </recommendedName>
    <domain>
        <recommendedName>
            <fullName evidence="10">Glutamate N-acetyltransferase</fullName>
            <ecNumber evidence="10">2.3.1.35</ecNumber>
        </recommendedName>
        <alternativeName>
            <fullName evidence="10">Ornithine acetyltransferase</fullName>
            <shortName evidence="10">OATase</shortName>
        </alternativeName>
        <alternativeName>
            <fullName evidence="10">Ornithine transacetylase</fullName>
        </alternativeName>
    </domain>
    <domain>
        <recommendedName>
            <fullName evidence="10">Amino-acid acetyltransferase</fullName>
            <ecNumber evidence="10">2.3.1.1</ecNumber>
        </recommendedName>
        <alternativeName>
            <fullName evidence="10">N-acetylglutamate synthase</fullName>
            <shortName evidence="10">AGSase</shortName>
        </alternativeName>
    </domain>
    <component>
        <recommendedName>
            <fullName evidence="10">Arginine biosynthesis bifunctional protein ArgJ alpha chain</fullName>
        </recommendedName>
    </component>
    <component>
        <recommendedName>
            <fullName evidence="10">Arginine biosynthesis bifunctional protein ArgJ beta chain</fullName>
        </recommendedName>
    </component>
</protein>
<feature type="chain" id="PRO_5041028399" description="Arginine biosynthesis bifunctional protein ArgJ beta chain" evidence="10">
    <location>
        <begin position="193"/>
        <end position="408"/>
    </location>
</feature>
<dbReference type="PANTHER" id="PTHR23100">
    <property type="entry name" value="ARGININE BIOSYNTHESIS BIFUNCTIONAL PROTEIN ARGJ"/>
    <property type="match status" value="1"/>
</dbReference>
<feature type="site" description="Involved in the stabilization of negative charge on the oxyanion by the formation of the oxyanion hole" evidence="10">
    <location>
        <position position="121"/>
    </location>
</feature>
<feature type="site" description="Cleavage; by autolysis" evidence="10">
    <location>
        <begin position="192"/>
        <end position="193"/>
    </location>
</feature>
<evidence type="ECO:0000256" key="9">
    <source>
        <dbReference type="ARBA" id="ARBA00023315"/>
    </source>
</evidence>
<dbReference type="Gene3D" id="3.60.70.12">
    <property type="entry name" value="L-amino peptidase D-ALA esterase/amidase"/>
    <property type="match status" value="1"/>
</dbReference>
<feature type="binding site" evidence="10">
    <location>
        <position position="403"/>
    </location>
    <ligand>
        <name>substrate</name>
    </ligand>
</feature>
<evidence type="ECO:0000256" key="7">
    <source>
        <dbReference type="ARBA" id="ARBA00022813"/>
    </source>
</evidence>
<comment type="catalytic activity">
    <reaction evidence="10">
        <text>L-glutamate + acetyl-CoA = N-acetyl-L-glutamate + CoA + H(+)</text>
        <dbReference type="Rhea" id="RHEA:24292"/>
        <dbReference type="ChEBI" id="CHEBI:15378"/>
        <dbReference type="ChEBI" id="CHEBI:29985"/>
        <dbReference type="ChEBI" id="CHEBI:44337"/>
        <dbReference type="ChEBI" id="CHEBI:57287"/>
        <dbReference type="ChEBI" id="CHEBI:57288"/>
        <dbReference type="EC" id="2.3.1.1"/>
    </reaction>
</comment>
<comment type="similarity">
    <text evidence="2 10">Belongs to the ArgJ family.</text>
</comment>
<dbReference type="GO" id="GO:0006592">
    <property type="term" value="P:ornithine biosynthetic process"/>
    <property type="evidence" value="ECO:0007669"/>
    <property type="project" value="TreeGrafter"/>
</dbReference>
<dbReference type="GO" id="GO:0004042">
    <property type="term" value="F:L-glutamate N-acetyltransferase activity"/>
    <property type="evidence" value="ECO:0007669"/>
    <property type="project" value="UniProtKB-UniRule"/>
</dbReference>
<proteinExistence type="inferred from homology"/>
<keyword evidence="10" id="KW-0028">Amino-acid biosynthesis</keyword>
<evidence type="ECO:0000256" key="6">
    <source>
        <dbReference type="ARBA" id="ARBA00022679"/>
    </source>
</evidence>
<evidence type="ECO:0000256" key="2">
    <source>
        <dbReference type="ARBA" id="ARBA00006774"/>
    </source>
</evidence>
<comment type="pathway">
    <text evidence="10">Amino-acid biosynthesis; L-arginine biosynthesis; L-ornithine and N-acetyl-L-glutamate from L-glutamate and N(2)-acetyl-L-ornithine (cyclic): step 1/1.</text>
</comment>
<keyword evidence="4 10" id="KW-0963">Cytoplasm</keyword>
<gene>
    <name evidence="10 11" type="primary">argJ</name>
    <name evidence="11" type="ORF">N0B51_04475</name>
</gene>
<dbReference type="GO" id="GO:0004358">
    <property type="term" value="F:L-glutamate N-acetyltransferase activity, acting on acetyl-L-ornithine as donor"/>
    <property type="evidence" value="ECO:0007669"/>
    <property type="project" value="UniProtKB-UniRule"/>
</dbReference>
<dbReference type="EC" id="2.3.1.35" evidence="10"/>
<evidence type="ECO:0000256" key="3">
    <source>
        <dbReference type="ARBA" id="ARBA00011475"/>
    </source>
</evidence>
<dbReference type="NCBIfam" id="NF003802">
    <property type="entry name" value="PRK05388.1"/>
    <property type="match status" value="1"/>
</dbReference>
<dbReference type="GO" id="GO:0005737">
    <property type="term" value="C:cytoplasm"/>
    <property type="evidence" value="ECO:0007669"/>
    <property type="project" value="UniProtKB-SubCell"/>
</dbReference>
<feature type="active site" description="Nucleophile" evidence="10">
    <location>
        <position position="193"/>
    </location>
</feature>
<sequence>MDTERSPLACPFPDAPKIAGVLPRVARAGYKDWGRCDLTYVELAEGTSVAGVFTNNVCCSSEVELGREQVLLGRTRALVVNAGNSNAFTGYRGREAVEAIMGQVATHLGCEPSDVFVSSTGVIGVPLPKDKAQAGLEAAFAAAECTWEDAARTIGTTDTFAKGAVATAMVGGTKVTLVGIVKGSGMIAPDMATMLGYVFTDAAVEPAYLQACLSAASEATFNCITVDGDTSTSDTVLAFATGKADNTPLASSGDPGADAFAAALHDVCRQLSHLVVRDGEGAQKFIEIAVSGAVDDASARGIGLAVANSPLVKTAIAGEDANWGRVVMAVGKAGEPADRDRLSIGFGGIWAARNGLPLADYDEGPVTAHLKGREVTVEIDLGLGDGRATVWTCDLTHGYISINADYRS</sequence>
<dbReference type="AlphaFoldDB" id="A0A9X3AKS8"/>
<evidence type="ECO:0000256" key="10">
    <source>
        <dbReference type="HAMAP-Rule" id="MF_01106"/>
    </source>
</evidence>
<evidence type="ECO:0000313" key="12">
    <source>
        <dbReference type="Proteomes" id="UP001142648"/>
    </source>
</evidence>
<feature type="site" description="Involved in the stabilization of negative charge on the oxyanion by the formation of the oxyanion hole" evidence="10">
    <location>
        <position position="120"/>
    </location>
</feature>
<dbReference type="FunFam" id="3.10.20.340:FF:000003">
    <property type="entry name" value="Arginine biosynthesis bifunctional protein ArgJ"/>
    <property type="match status" value="1"/>
</dbReference>
<feature type="binding site" evidence="10">
    <location>
        <position position="193"/>
    </location>
    <ligand>
        <name>substrate</name>
    </ligand>
</feature>
<evidence type="ECO:0000256" key="5">
    <source>
        <dbReference type="ARBA" id="ARBA00022571"/>
    </source>
</evidence>
<name>A0A9X3AKS8_9SPHN</name>
<reference evidence="11" key="1">
    <citation type="submission" date="2022-09" db="EMBL/GenBank/DDBJ databases">
        <title>The genome sequence of Tsuneonella sp. YG55.</title>
        <authorList>
            <person name="Liu Y."/>
        </authorList>
    </citation>
    <scope>NUCLEOTIDE SEQUENCE</scope>
    <source>
        <strain evidence="11">YG55</strain>
    </source>
</reference>
<feature type="binding site" evidence="10">
    <location>
        <position position="280"/>
    </location>
    <ligand>
        <name>substrate</name>
    </ligand>
</feature>
<comment type="subcellular location">
    <subcellularLocation>
        <location evidence="1 10">Cytoplasm</location>
    </subcellularLocation>
</comment>
<dbReference type="InterPro" id="IPR002813">
    <property type="entry name" value="Arg_biosynth_ArgJ"/>
</dbReference>
<dbReference type="HAMAP" id="MF_01106">
    <property type="entry name" value="ArgJ"/>
    <property type="match status" value="1"/>
</dbReference>
<keyword evidence="7 10" id="KW-0068">Autocatalytic cleavage</keyword>
<accession>A0A9X3AKS8</accession>
<dbReference type="InterPro" id="IPR016117">
    <property type="entry name" value="ArgJ-like_dom_sf"/>
</dbReference>
<comment type="subunit">
    <text evidence="3 10">Heterotetramer of two alpha and two beta chains.</text>
</comment>
<dbReference type="InterPro" id="IPR042195">
    <property type="entry name" value="ArgJ_beta_C"/>
</dbReference>
<comment type="caution">
    <text evidence="11">The sequence shown here is derived from an EMBL/GenBank/DDBJ whole genome shotgun (WGS) entry which is preliminary data.</text>
</comment>
<keyword evidence="12" id="KW-1185">Reference proteome</keyword>
<evidence type="ECO:0000256" key="4">
    <source>
        <dbReference type="ARBA" id="ARBA00022490"/>
    </source>
</evidence>
<feature type="binding site" evidence="10">
    <location>
        <position position="182"/>
    </location>
    <ligand>
        <name>substrate</name>
    </ligand>
</feature>
<dbReference type="RefSeq" id="WP_259961032.1">
    <property type="nucleotide sequence ID" value="NZ_JAOAMV010000002.1"/>
</dbReference>
<dbReference type="EMBL" id="JAOAMV010000002">
    <property type="protein sequence ID" value="MCT2558228.1"/>
    <property type="molecule type" value="Genomic_DNA"/>
</dbReference>
<dbReference type="Pfam" id="PF01960">
    <property type="entry name" value="ArgJ"/>
    <property type="match status" value="1"/>
</dbReference>
<comment type="catalytic activity">
    <reaction evidence="10">
        <text>N(2)-acetyl-L-ornithine + L-glutamate = N-acetyl-L-glutamate + L-ornithine</text>
        <dbReference type="Rhea" id="RHEA:15349"/>
        <dbReference type="ChEBI" id="CHEBI:29985"/>
        <dbReference type="ChEBI" id="CHEBI:44337"/>
        <dbReference type="ChEBI" id="CHEBI:46911"/>
        <dbReference type="ChEBI" id="CHEBI:57805"/>
        <dbReference type="EC" id="2.3.1.35"/>
    </reaction>
</comment>
<comment type="function">
    <text evidence="10">Catalyzes two activities which are involved in the cyclic version of arginine biosynthesis: the synthesis of N-acetylglutamate from glutamate and acetyl-CoA as the acetyl donor, and of ornithine by transacetylation between N(2)-acetylornithine and glutamate.</text>
</comment>
<keyword evidence="9 10" id="KW-0012">Acyltransferase</keyword>
<dbReference type="EC" id="2.3.1.1" evidence="10"/>
<keyword evidence="8 10" id="KW-0511">Multifunctional enzyme</keyword>
<feature type="binding site" evidence="10">
    <location>
        <position position="156"/>
    </location>
    <ligand>
        <name>substrate</name>
    </ligand>
</feature>
<dbReference type="CDD" id="cd02152">
    <property type="entry name" value="OAT"/>
    <property type="match status" value="1"/>
</dbReference>
<keyword evidence="5 10" id="KW-0055">Arginine biosynthesis</keyword>
<dbReference type="PANTHER" id="PTHR23100:SF0">
    <property type="entry name" value="ARGININE BIOSYNTHESIS BIFUNCTIONAL PROTEIN ARGJ, MITOCHONDRIAL"/>
    <property type="match status" value="1"/>
</dbReference>
<dbReference type="NCBIfam" id="TIGR00120">
    <property type="entry name" value="ArgJ"/>
    <property type="match status" value="1"/>
</dbReference>
<organism evidence="11 12">
    <name type="scientific">Tsuneonella litorea</name>
    <dbReference type="NCBI Taxonomy" id="2976475"/>
    <lineage>
        <taxon>Bacteria</taxon>
        <taxon>Pseudomonadati</taxon>
        <taxon>Pseudomonadota</taxon>
        <taxon>Alphaproteobacteria</taxon>
        <taxon>Sphingomonadales</taxon>
        <taxon>Erythrobacteraceae</taxon>
        <taxon>Tsuneonella</taxon>
    </lineage>
</organism>
<dbReference type="SUPFAM" id="SSF56266">
    <property type="entry name" value="DmpA/ArgJ-like"/>
    <property type="match status" value="1"/>
</dbReference>
<feature type="binding site" evidence="10">
    <location>
        <position position="408"/>
    </location>
    <ligand>
        <name>substrate</name>
    </ligand>
</feature>
<evidence type="ECO:0000313" key="11">
    <source>
        <dbReference type="EMBL" id="MCT2558228.1"/>
    </source>
</evidence>
<feature type="chain" id="PRO_5041028398" description="Arginine biosynthesis bifunctional protein ArgJ alpha chain" evidence="10">
    <location>
        <begin position="1"/>
        <end position="192"/>
    </location>
</feature>
<comment type="pathway">
    <text evidence="10">Amino-acid biosynthesis; L-arginine biosynthesis; N(2)-acetyl-L-ornithine from L-glutamate: step 1/4.</text>
</comment>
<keyword evidence="6 10" id="KW-0808">Transferase</keyword>